<name>A0ABP0EKE7_9ASCO</name>
<evidence type="ECO:0000313" key="3">
    <source>
        <dbReference type="Proteomes" id="UP001497600"/>
    </source>
</evidence>
<proteinExistence type="predicted"/>
<dbReference type="EMBL" id="OZ004260">
    <property type="protein sequence ID" value="CAK7921231.1"/>
    <property type="molecule type" value="Genomic_DNA"/>
</dbReference>
<gene>
    <name evidence="2" type="ORF">CAAN4_H11738</name>
</gene>
<feature type="compositionally biased region" description="Polar residues" evidence="1">
    <location>
        <begin position="168"/>
        <end position="179"/>
    </location>
</feature>
<keyword evidence="3" id="KW-1185">Reference proteome</keyword>
<evidence type="ECO:0000256" key="1">
    <source>
        <dbReference type="SAM" id="MobiDB-lite"/>
    </source>
</evidence>
<organism evidence="2 3">
    <name type="scientific">[Candida] anglica</name>
    <dbReference type="NCBI Taxonomy" id="148631"/>
    <lineage>
        <taxon>Eukaryota</taxon>
        <taxon>Fungi</taxon>
        <taxon>Dikarya</taxon>
        <taxon>Ascomycota</taxon>
        <taxon>Saccharomycotina</taxon>
        <taxon>Pichiomycetes</taxon>
        <taxon>Debaryomycetaceae</taxon>
        <taxon>Kurtzmaniella</taxon>
    </lineage>
</organism>
<reference evidence="2 3" key="1">
    <citation type="submission" date="2024-01" db="EMBL/GenBank/DDBJ databases">
        <authorList>
            <consortium name="Genoscope - CEA"/>
            <person name="William W."/>
        </authorList>
    </citation>
    <scope>NUCLEOTIDE SEQUENCE [LARGE SCALE GENOMIC DNA]</scope>
    <source>
        <strain evidence="2 3">29B2s-10</strain>
    </source>
</reference>
<accession>A0ABP0EKE7</accession>
<sequence>MREPSDSQVCDFPLPRHLRSPSDERYYMEVQVISFVEGMRSKSDDEAVLTVTDGTDHDDLWSWEEAHRGYDLHNIEIPRLPSNEIFCIRVPPEIVQKVDKELRSTYSKMRENTTRLQISRYPHDKITMKILVELDKYNERIISKLLEIRFYGSEERSGIQFDKYSGRGPQTESPENPTRSTKDHDVYLTPREMYKRRKTLVSKGGQLSVCSRDSSQEEMDVDLTSIPDFSEQRNKKSGQYIFKKSTIPDLKNLVDDYVTTVQISATLKTIYPSPFIVKPYGRTLKIAPFKLYLQEQEDGLVLEFNSEREICKFLGLIEIEQSLECLSNIEEYARILQEKRIYVDIQRKKHELATGVTRSYWTCLTTLEDLCTAYCRV</sequence>
<evidence type="ECO:0000313" key="2">
    <source>
        <dbReference type="EMBL" id="CAK7921231.1"/>
    </source>
</evidence>
<protein>
    <submittedName>
        <fullName evidence="2">Uncharacterized protein</fullName>
    </submittedName>
</protein>
<dbReference type="Proteomes" id="UP001497600">
    <property type="component" value="Chromosome H"/>
</dbReference>
<feature type="region of interest" description="Disordered" evidence="1">
    <location>
        <begin position="161"/>
        <end position="183"/>
    </location>
</feature>